<dbReference type="AlphaFoldDB" id="A0A0H3XI30"/>
<dbReference type="Pfam" id="PF09848">
    <property type="entry name" value="SLFN-g3_helicase"/>
    <property type="match status" value="1"/>
</dbReference>
<dbReference type="InterPro" id="IPR003593">
    <property type="entry name" value="AAA+_ATPase"/>
</dbReference>
<dbReference type="KEGG" id="seri:SERIO_v1c09280"/>
<keyword evidence="2" id="KW-0067">ATP-binding</keyword>
<dbReference type="RefSeq" id="WP_047791686.1">
    <property type="nucleotide sequence ID" value="NZ_CP011856.1"/>
</dbReference>
<dbReference type="InterPro" id="IPR018647">
    <property type="entry name" value="SLFN_3-like_DNA/RNA_helicase"/>
</dbReference>
<reference evidence="3" key="2">
    <citation type="submission" date="2015-06" db="EMBL/GenBank/DDBJ databases">
        <title>Complete genome sequence of Spiroplasma eriocheiris TDA-040725-5 (DSM 21848).</title>
        <authorList>
            <person name="Lo W.-S."/>
            <person name="Kuo C.-H."/>
        </authorList>
    </citation>
    <scope>NUCLEOTIDE SEQUENCE [LARGE SCALE GENOMIC DNA]</scope>
    <source>
        <strain evidence="3">TDA-040725-5</strain>
    </source>
</reference>
<dbReference type="GO" id="GO:0005524">
    <property type="term" value="F:ATP binding"/>
    <property type="evidence" value="ECO:0007669"/>
    <property type="project" value="UniProtKB-KW"/>
</dbReference>
<dbReference type="PATRIC" id="fig|743698.3.peg.937"/>
<accession>A0A0H3XI30</accession>
<protein>
    <submittedName>
        <fullName evidence="2">ATP-binding protein</fullName>
    </submittedName>
</protein>
<feature type="domain" description="AAA+ ATPase" evidence="1">
    <location>
        <begin position="264"/>
        <end position="399"/>
    </location>
</feature>
<keyword evidence="3" id="KW-1185">Reference proteome</keyword>
<dbReference type="STRING" id="315358.SERIO_v1c09280"/>
<dbReference type="SUPFAM" id="SSF52540">
    <property type="entry name" value="P-loop containing nucleoside triphosphate hydrolases"/>
    <property type="match status" value="2"/>
</dbReference>
<keyword evidence="2" id="KW-0547">Nucleotide-binding</keyword>
<dbReference type="InterPro" id="IPR027417">
    <property type="entry name" value="P-loop_NTPase"/>
</dbReference>
<evidence type="ECO:0000313" key="3">
    <source>
        <dbReference type="Proteomes" id="UP000035661"/>
    </source>
</evidence>
<dbReference type="Gene3D" id="3.40.50.300">
    <property type="entry name" value="P-loop containing nucleotide triphosphate hydrolases"/>
    <property type="match status" value="1"/>
</dbReference>
<gene>
    <name evidence="2" type="ORF">SERIO_v1c09280</name>
</gene>
<proteinExistence type="predicted"/>
<reference evidence="2 3" key="1">
    <citation type="journal article" date="2015" name="Genome Biol. Evol.">
        <title>Found and Lost: The Fates of Horizontally Acquired Genes in Arthropod-Symbiotic Spiroplasma.</title>
        <authorList>
            <person name="Lo W.S."/>
            <person name="Gasparich G.E."/>
            <person name="Kuo C.H."/>
        </authorList>
    </citation>
    <scope>NUCLEOTIDE SEQUENCE [LARGE SCALE GENOMIC DNA]</scope>
    <source>
        <strain evidence="3">TDA-040725-5</strain>
    </source>
</reference>
<evidence type="ECO:0000259" key="1">
    <source>
        <dbReference type="SMART" id="SM00382"/>
    </source>
</evidence>
<dbReference type="SMART" id="SM00382">
    <property type="entry name" value="AAA"/>
    <property type="match status" value="1"/>
</dbReference>
<name>A0A0H3XI30_9MOLU</name>
<dbReference type="Proteomes" id="UP000035661">
    <property type="component" value="Chromosome"/>
</dbReference>
<sequence>MIIYKATKDKFLEEIKNQSITNIIYTHFLDKKVHVNHKELISWSNSLYQVAEVLIMSDIPGNTGIAIEYMVPYTDKRVDFIISGYNDKEQSVGIIMELKQWEYLEQVNNKDGIVKTYLAGKLRETVHPSYQAWSYVDIMNSFCSAVEERNITLKPISFLHNYELKDVYDPVLDVIYKWYLEYAPVFTKHDKDKLANFIKENIKYGDEGDIIWQIENGKIKPSKFLQESLKSMIENNPEFTLIGNQKVVFEQAKLMFNETMKDNKKRILIVKGGPGTGKSVLAIMFLNYVIQKGKLGKYISKNSAPREVYKFKLKGDHTIKNIDGLFSGSSSLHTFTTNYFDTLIIDEAHRLQEKSGLYANKGENQTKEAINASLFTIFFIDEKQKISLTDNGQILEIEEFANIYNAEIKKMTLTSQFRCNGSDGYLNWIDKVLYNKEMKDEDDNYSFASDYDFQIIDSPSELMKIIKEKNKSNNKSRIVAGYCWDWNSQNDPSAYDIKIGDFIAQWNFKSSEPWAIGQNSVNQIGSIHTSQGLEFEYVGVIIGDDLKYKNNQLIVDFKKRAKNDKTVRGLKKIEKEDPHLAYEKAKEIILNTYRTFLTRGQKGCYVYCTNLDLSNYLKAELNKIKS</sequence>
<organism evidence="2 3">
    <name type="scientific">Spiroplasma eriocheiris</name>
    <dbReference type="NCBI Taxonomy" id="315358"/>
    <lineage>
        <taxon>Bacteria</taxon>
        <taxon>Bacillati</taxon>
        <taxon>Mycoplasmatota</taxon>
        <taxon>Mollicutes</taxon>
        <taxon>Entomoplasmatales</taxon>
        <taxon>Spiroplasmataceae</taxon>
        <taxon>Spiroplasma</taxon>
    </lineage>
</organism>
<dbReference type="EMBL" id="CP011856">
    <property type="protein sequence ID" value="AKM54488.1"/>
    <property type="molecule type" value="Genomic_DNA"/>
</dbReference>
<evidence type="ECO:0000313" key="2">
    <source>
        <dbReference type="EMBL" id="AKM54488.1"/>
    </source>
</evidence>